<dbReference type="EMBL" id="ANIY01003036">
    <property type="protein sequence ID" value="ETP37577.1"/>
    <property type="molecule type" value="Genomic_DNA"/>
</dbReference>
<dbReference type="AlphaFoldDB" id="W2YRW7"/>
<organism evidence="1 2">
    <name type="scientific">Phytophthora nicotianae P10297</name>
    <dbReference type="NCBI Taxonomy" id="1317064"/>
    <lineage>
        <taxon>Eukaryota</taxon>
        <taxon>Sar</taxon>
        <taxon>Stramenopiles</taxon>
        <taxon>Oomycota</taxon>
        <taxon>Peronosporomycetes</taxon>
        <taxon>Peronosporales</taxon>
        <taxon>Peronosporaceae</taxon>
        <taxon>Phytophthora</taxon>
    </lineage>
</organism>
<dbReference type="Proteomes" id="UP000018948">
    <property type="component" value="Unassembled WGS sequence"/>
</dbReference>
<dbReference type="CDD" id="cd00303">
    <property type="entry name" value="retropepsin_like"/>
    <property type="match status" value="1"/>
</dbReference>
<dbReference type="Pfam" id="PF13975">
    <property type="entry name" value="gag-asp_proteas"/>
    <property type="match status" value="1"/>
</dbReference>
<accession>W2YRW7</accession>
<dbReference type="InterPro" id="IPR021109">
    <property type="entry name" value="Peptidase_aspartic_dom_sf"/>
</dbReference>
<sequence length="374" mass="41635">MTLELLSAEMRGYWKYHAPSKWLKQAKTGEKINNEKADLLLDSGAEVSILDAAFARKVGCYVDESRQQECVGAGEGVYVTKGRTKIKVTLAGSLVYFFDVWVGEMTGQDAIFGMDFMVPAGIRLDLADGTLCLPDEIRIQLSGRRPLYGEHPSEKLWLTRGEHWIPTLVEGAGWRRYLQLTNISGRTSCLPAHTQVGVWLSGDRVPRRQGFVTVGSRRYIEWQNLVLQATTDTVSEEEVPTVEPAGPMVDHPQYDPPKSILKRPAAISNQIAKVSDRKPIENTQEPPMASQPLEDDQVCISEGGELFAEDVDSQMAVQPEVTTTTKDVKLEDIRIENDGKSTPEEVDRLRKIIWNRQHLLLGKGNALPPAARGV</sequence>
<name>W2YRW7_PHYNI</name>
<feature type="non-terminal residue" evidence="1">
    <location>
        <position position="374"/>
    </location>
</feature>
<proteinExistence type="predicted"/>
<reference evidence="1 2" key="1">
    <citation type="submission" date="2013-11" db="EMBL/GenBank/DDBJ databases">
        <title>The Genome Sequence of Phytophthora parasitica P10297.</title>
        <authorList>
            <consortium name="The Broad Institute Genomics Platform"/>
            <person name="Russ C."/>
            <person name="Tyler B."/>
            <person name="Panabieres F."/>
            <person name="Shan W."/>
            <person name="Tripathy S."/>
            <person name="Grunwald N."/>
            <person name="Machado M."/>
            <person name="Johnson C.S."/>
            <person name="Walker B."/>
            <person name="Young S.K."/>
            <person name="Zeng Q."/>
            <person name="Gargeya S."/>
            <person name="Fitzgerald M."/>
            <person name="Haas B."/>
            <person name="Abouelleil A."/>
            <person name="Allen A.W."/>
            <person name="Alvarado L."/>
            <person name="Arachchi H.M."/>
            <person name="Berlin A.M."/>
            <person name="Chapman S.B."/>
            <person name="Gainer-Dewar J."/>
            <person name="Goldberg J."/>
            <person name="Griggs A."/>
            <person name="Gujja S."/>
            <person name="Hansen M."/>
            <person name="Howarth C."/>
            <person name="Imamovic A."/>
            <person name="Ireland A."/>
            <person name="Larimer J."/>
            <person name="McCowan C."/>
            <person name="Murphy C."/>
            <person name="Pearson M."/>
            <person name="Poon T.W."/>
            <person name="Priest M."/>
            <person name="Roberts A."/>
            <person name="Saif S."/>
            <person name="Shea T."/>
            <person name="Sisk P."/>
            <person name="Sykes S."/>
            <person name="Wortman J."/>
            <person name="Nusbaum C."/>
            <person name="Birren B."/>
        </authorList>
    </citation>
    <scope>NUCLEOTIDE SEQUENCE [LARGE SCALE GENOMIC DNA]</scope>
    <source>
        <strain evidence="1 2">P10297</strain>
    </source>
</reference>
<dbReference type="GO" id="GO:0004190">
    <property type="term" value="F:aspartic-type endopeptidase activity"/>
    <property type="evidence" value="ECO:0007669"/>
    <property type="project" value="InterPro"/>
</dbReference>
<evidence type="ECO:0008006" key="3">
    <source>
        <dbReference type="Google" id="ProtNLM"/>
    </source>
</evidence>
<evidence type="ECO:0000313" key="1">
    <source>
        <dbReference type="EMBL" id="ETP37577.1"/>
    </source>
</evidence>
<gene>
    <name evidence="1" type="ORF">F442_14617</name>
</gene>
<dbReference type="PROSITE" id="PS00141">
    <property type="entry name" value="ASP_PROTEASE"/>
    <property type="match status" value="1"/>
</dbReference>
<dbReference type="Gene3D" id="2.40.70.10">
    <property type="entry name" value="Acid Proteases"/>
    <property type="match status" value="1"/>
</dbReference>
<comment type="caution">
    <text evidence="1">The sequence shown here is derived from an EMBL/GenBank/DDBJ whole genome shotgun (WGS) entry which is preliminary data.</text>
</comment>
<dbReference type="InterPro" id="IPR001969">
    <property type="entry name" value="Aspartic_peptidase_AS"/>
</dbReference>
<evidence type="ECO:0000313" key="2">
    <source>
        <dbReference type="Proteomes" id="UP000018948"/>
    </source>
</evidence>
<protein>
    <recommendedName>
        <fullName evidence="3">Peptidase A2 domain-containing protein</fullName>
    </recommendedName>
</protein>
<dbReference type="SUPFAM" id="SSF50630">
    <property type="entry name" value="Acid proteases"/>
    <property type="match status" value="1"/>
</dbReference>
<dbReference type="GO" id="GO:0006508">
    <property type="term" value="P:proteolysis"/>
    <property type="evidence" value="ECO:0007669"/>
    <property type="project" value="InterPro"/>
</dbReference>